<dbReference type="AlphaFoldDB" id="L9XLY8"/>
<evidence type="ECO:0000259" key="2">
    <source>
        <dbReference type="Pfam" id="PF26408"/>
    </source>
</evidence>
<proteinExistence type="predicted"/>
<dbReference type="Proteomes" id="UP000011531">
    <property type="component" value="Unassembled WGS sequence"/>
</dbReference>
<dbReference type="Pfam" id="PF26408">
    <property type="entry name" value="DUF8106"/>
    <property type="match status" value="1"/>
</dbReference>
<evidence type="ECO:0000259" key="1">
    <source>
        <dbReference type="Pfam" id="PF24035"/>
    </source>
</evidence>
<keyword evidence="4" id="KW-1185">Reference proteome</keyword>
<dbReference type="InterPro" id="IPR055768">
    <property type="entry name" value="DUF7344"/>
</dbReference>
<dbReference type="Gene3D" id="1.10.10.10">
    <property type="entry name" value="Winged helix-like DNA-binding domain superfamily/Winged helix DNA-binding domain"/>
    <property type="match status" value="1"/>
</dbReference>
<dbReference type="InterPro" id="IPR036388">
    <property type="entry name" value="WH-like_DNA-bd_sf"/>
</dbReference>
<accession>L9XLY8</accession>
<dbReference type="Pfam" id="PF24035">
    <property type="entry name" value="DUF7344"/>
    <property type="match status" value="1"/>
</dbReference>
<sequence length="203" mass="22562">MTTTPSLSPESIHPQEKDQVIRALSEQRRRSTLQVLHQCREATISEIAKEIAAKEDDKPNSDNQSDAIRIDLYHRHIPILAEAGLVHYTEERDAIAISEYGMNATSFISESLFCPLMTRSVSHDHDAREGLKATLYCWGCDHSSPIDGDWVRKSRGTKVAYVCPGCGTVIAERPRENSGPDSGEAWGRIVQTSVSIWQASKAN</sequence>
<feature type="domain" description="DUF8106" evidence="2">
    <location>
        <begin position="132"/>
        <end position="173"/>
    </location>
</feature>
<evidence type="ECO:0000313" key="3">
    <source>
        <dbReference type="EMBL" id="ELY62416.1"/>
    </source>
</evidence>
<gene>
    <name evidence="3" type="ORF">C492_08235</name>
</gene>
<dbReference type="EMBL" id="AOIA01000059">
    <property type="protein sequence ID" value="ELY62416.1"/>
    <property type="molecule type" value="Genomic_DNA"/>
</dbReference>
<protein>
    <submittedName>
        <fullName evidence="3">Uncharacterized protein</fullName>
    </submittedName>
</protein>
<name>L9XLY8_9EURY</name>
<evidence type="ECO:0000313" key="4">
    <source>
        <dbReference type="Proteomes" id="UP000011531"/>
    </source>
</evidence>
<feature type="domain" description="DUF7344" evidence="1">
    <location>
        <begin position="22"/>
        <end position="95"/>
    </location>
</feature>
<organism evidence="3 4">
    <name type="scientific">Natronococcus jeotgali DSM 18795</name>
    <dbReference type="NCBI Taxonomy" id="1227498"/>
    <lineage>
        <taxon>Archaea</taxon>
        <taxon>Methanobacteriati</taxon>
        <taxon>Methanobacteriota</taxon>
        <taxon>Stenosarchaea group</taxon>
        <taxon>Halobacteria</taxon>
        <taxon>Halobacteriales</taxon>
        <taxon>Natrialbaceae</taxon>
        <taxon>Natronococcus</taxon>
    </lineage>
</organism>
<dbReference type="InterPro" id="IPR058419">
    <property type="entry name" value="DUF8106"/>
</dbReference>
<dbReference type="RefSeq" id="WP_008422170.1">
    <property type="nucleotide sequence ID" value="NZ_AOIA01000059.1"/>
</dbReference>
<comment type="caution">
    <text evidence="3">The sequence shown here is derived from an EMBL/GenBank/DDBJ whole genome shotgun (WGS) entry which is preliminary data.</text>
</comment>
<reference evidence="3 4" key="1">
    <citation type="journal article" date="2014" name="PLoS Genet.">
        <title>Phylogenetically driven sequencing of extremely halophilic archaea reveals strategies for static and dynamic osmo-response.</title>
        <authorList>
            <person name="Becker E.A."/>
            <person name="Seitzer P.M."/>
            <person name="Tritt A."/>
            <person name="Larsen D."/>
            <person name="Krusor M."/>
            <person name="Yao A.I."/>
            <person name="Wu D."/>
            <person name="Madern D."/>
            <person name="Eisen J.A."/>
            <person name="Darling A.E."/>
            <person name="Facciotti M.T."/>
        </authorList>
    </citation>
    <scope>NUCLEOTIDE SEQUENCE [LARGE SCALE GENOMIC DNA]</scope>
    <source>
        <strain evidence="3 4">DSM 18795</strain>
    </source>
</reference>